<evidence type="ECO:0000313" key="8">
    <source>
        <dbReference type="EMBL" id="GAQ67421.1"/>
    </source>
</evidence>
<accession>A0A100JXC9</accession>
<dbReference type="Pfam" id="PF00482">
    <property type="entry name" value="T2SSF"/>
    <property type="match status" value="1"/>
</dbReference>
<dbReference type="Gene3D" id="1.20.81.30">
    <property type="entry name" value="Type II secretion system (T2SS), domain F"/>
    <property type="match status" value="1"/>
</dbReference>
<dbReference type="InterPro" id="IPR018076">
    <property type="entry name" value="T2SS_GspF_dom"/>
</dbReference>
<dbReference type="InterPro" id="IPR042094">
    <property type="entry name" value="T2SS_GspF_sf"/>
</dbReference>
<feature type="transmembrane region" description="Helical" evidence="6">
    <location>
        <begin position="138"/>
        <end position="157"/>
    </location>
</feature>
<evidence type="ECO:0000259" key="7">
    <source>
        <dbReference type="Pfam" id="PF00482"/>
    </source>
</evidence>
<evidence type="ECO:0000256" key="6">
    <source>
        <dbReference type="SAM" id="Phobius"/>
    </source>
</evidence>
<evidence type="ECO:0000256" key="5">
    <source>
        <dbReference type="ARBA" id="ARBA00023136"/>
    </source>
</evidence>
<dbReference type="AlphaFoldDB" id="A0A100JXC9"/>
<gene>
    <name evidence="8" type="ORF">SsS58_07876</name>
</gene>
<evidence type="ECO:0000256" key="1">
    <source>
        <dbReference type="ARBA" id="ARBA00004651"/>
    </source>
</evidence>
<organism evidence="8 9">
    <name type="scientific">Streptomyces scabiei</name>
    <dbReference type="NCBI Taxonomy" id="1930"/>
    <lineage>
        <taxon>Bacteria</taxon>
        <taxon>Bacillati</taxon>
        <taxon>Actinomycetota</taxon>
        <taxon>Actinomycetes</taxon>
        <taxon>Kitasatosporales</taxon>
        <taxon>Streptomycetaceae</taxon>
        <taxon>Streptomyces</taxon>
    </lineage>
</organism>
<evidence type="ECO:0000256" key="2">
    <source>
        <dbReference type="ARBA" id="ARBA00022475"/>
    </source>
</evidence>
<proteinExistence type="predicted"/>
<dbReference type="EMBL" id="BCMM01000057">
    <property type="protein sequence ID" value="GAQ67421.1"/>
    <property type="molecule type" value="Genomic_DNA"/>
</dbReference>
<reference evidence="8 9" key="2">
    <citation type="journal article" date="2016" name="Genome Announc.">
        <title>Draft Genome Sequences of Streptomyces scabiei S58, Streptomyces turgidiscabies T45, and Streptomyces acidiscabies a10, the Pathogens of Potato Common Scab, Isolated in Japan.</title>
        <authorList>
            <person name="Tomihama T."/>
            <person name="Nishi Y."/>
            <person name="Sakai M."/>
            <person name="Ikenaga M."/>
            <person name="Okubo T."/>
            <person name="Ikeda S."/>
        </authorList>
    </citation>
    <scope>NUCLEOTIDE SEQUENCE [LARGE SCALE GENOMIC DNA]</scope>
    <source>
        <strain evidence="8 9">S58</strain>
    </source>
</reference>
<feature type="transmembrane region" description="Helical" evidence="6">
    <location>
        <begin position="276"/>
        <end position="298"/>
    </location>
</feature>
<evidence type="ECO:0000256" key="4">
    <source>
        <dbReference type="ARBA" id="ARBA00022989"/>
    </source>
</evidence>
<dbReference type="PANTHER" id="PTHR35007:SF1">
    <property type="entry name" value="PILUS ASSEMBLY PROTEIN"/>
    <property type="match status" value="1"/>
</dbReference>
<feature type="transmembrane region" description="Helical" evidence="6">
    <location>
        <begin position="30"/>
        <end position="52"/>
    </location>
</feature>
<dbReference type="PANTHER" id="PTHR35007">
    <property type="entry name" value="INTEGRAL MEMBRANE PROTEIN-RELATED"/>
    <property type="match status" value="1"/>
</dbReference>
<keyword evidence="4 6" id="KW-1133">Transmembrane helix</keyword>
<protein>
    <submittedName>
        <fullName evidence="8">Bacterial type II secretion system protein F domain protein</fullName>
    </submittedName>
</protein>
<sequence length="341" mass="35809">MATAQALQAPLAALARTPLAQAPVDLDNTTLLALGATVLCGTLAVAGAHAYVSGRAQRQALADLLAGGRGGGPTRTASGRVRRFTAVDRRLRRTRLGRAIHLRLTTTGLDLTAGEFATYVGMAVVALWLIAAATLAPFFGPIAGAIGVWAAAIFLNWQRQKRIEAFINQLPDVARLLANATAAGLALRTALAMAAEELEAPAGEELARVADQLALGRSVDDALGELAERLPSRELIVLVTTLVLSNKAGGTVVSSLRNLTQTLEDRKETRREVRTMLSEVNATAFTVPLLGLGSLLLINSSNDGALARVTGSPLGQLLVLISIGLYTVGFFVIRRLGKIEV</sequence>
<evidence type="ECO:0000256" key="3">
    <source>
        <dbReference type="ARBA" id="ARBA00022692"/>
    </source>
</evidence>
<feature type="transmembrane region" description="Helical" evidence="6">
    <location>
        <begin position="314"/>
        <end position="333"/>
    </location>
</feature>
<reference evidence="9" key="1">
    <citation type="submission" date="2015-11" db="EMBL/GenBank/DDBJ databases">
        <authorList>
            <consortium name="Cross-ministerial Strategic Innovation Promotion Program (SIP) consortium"/>
            <person name="Tomihama T."/>
            <person name="Ikenaga M."/>
            <person name="Sakai M."/>
            <person name="Okubo T."/>
            <person name="Ikeda S."/>
        </authorList>
    </citation>
    <scope>NUCLEOTIDE SEQUENCE [LARGE SCALE GENOMIC DNA]</scope>
    <source>
        <strain evidence="9">S58</strain>
    </source>
</reference>
<dbReference type="OrthoDB" id="3747101at2"/>
<dbReference type="Proteomes" id="UP000067448">
    <property type="component" value="Unassembled WGS sequence"/>
</dbReference>
<dbReference type="GO" id="GO:0005886">
    <property type="term" value="C:plasma membrane"/>
    <property type="evidence" value="ECO:0007669"/>
    <property type="project" value="UniProtKB-SubCell"/>
</dbReference>
<keyword evidence="2" id="KW-1003">Cell membrane</keyword>
<evidence type="ECO:0000313" key="9">
    <source>
        <dbReference type="Proteomes" id="UP000067448"/>
    </source>
</evidence>
<keyword evidence="5 6" id="KW-0472">Membrane</keyword>
<keyword evidence="3 6" id="KW-0812">Transmembrane</keyword>
<feature type="domain" description="Type II secretion system protein GspF" evidence="7">
    <location>
        <begin position="174"/>
        <end position="296"/>
    </location>
</feature>
<name>A0A100JXC9_STRSC</name>
<reference evidence="9" key="3">
    <citation type="submission" date="2016-02" db="EMBL/GenBank/DDBJ databases">
        <title>Draft genome of pathogenic Streptomyces sp. in Japan.</title>
        <authorList>
            <person name="Tomihama T."/>
            <person name="Ikenaga M."/>
            <person name="Sakai M."/>
            <person name="Okubo T."/>
            <person name="Ikeda S."/>
        </authorList>
    </citation>
    <scope>NUCLEOTIDE SEQUENCE [LARGE SCALE GENOMIC DNA]</scope>
    <source>
        <strain evidence="9">S58</strain>
    </source>
</reference>
<comment type="subcellular location">
    <subcellularLocation>
        <location evidence="1">Cell membrane</location>
        <topology evidence="1">Multi-pass membrane protein</topology>
    </subcellularLocation>
</comment>
<comment type="caution">
    <text evidence="8">The sequence shown here is derived from an EMBL/GenBank/DDBJ whole genome shotgun (WGS) entry which is preliminary data.</text>
</comment>
<feature type="transmembrane region" description="Helical" evidence="6">
    <location>
        <begin position="111"/>
        <end position="132"/>
    </location>
</feature>